<dbReference type="PANTHER" id="PTHR30625:SF11">
    <property type="entry name" value="MOTA_TOLQ_EXBB PROTON CHANNEL DOMAIN-CONTAINING PROTEIN"/>
    <property type="match status" value="1"/>
</dbReference>
<dbReference type="RefSeq" id="WP_044836750.1">
    <property type="nucleotide sequence ID" value="NZ_CP059733.1"/>
</dbReference>
<organism evidence="9 10">
    <name type="scientific">Thalassomonas viridans</name>
    <dbReference type="NCBI Taxonomy" id="137584"/>
    <lineage>
        <taxon>Bacteria</taxon>
        <taxon>Pseudomonadati</taxon>
        <taxon>Pseudomonadota</taxon>
        <taxon>Gammaproteobacteria</taxon>
        <taxon>Alteromonadales</taxon>
        <taxon>Colwelliaceae</taxon>
        <taxon>Thalassomonas</taxon>
    </lineage>
</organism>
<dbReference type="GO" id="GO:0005886">
    <property type="term" value="C:plasma membrane"/>
    <property type="evidence" value="ECO:0007669"/>
    <property type="project" value="UniProtKB-SubCell"/>
</dbReference>
<dbReference type="Proteomes" id="UP000032352">
    <property type="component" value="Chromosome"/>
</dbReference>
<evidence type="ECO:0000256" key="5">
    <source>
        <dbReference type="ARBA" id="ARBA00023136"/>
    </source>
</evidence>
<keyword evidence="10" id="KW-1185">Reference proteome</keyword>
<dbReference type="PANTHER" id="PTHR30625">
    <property type="entry name" value="PROTEIN TOLQ"/>
    <property type="match status" value="1"/>
</dbReference>
<protein>
    <submittedName>
        <fullName evidence="9">MotA/TolQ/ExbB proton channel family protein</fullName>
    </submittedName>
</protein>
<evidence type="ECO:0000256" key="6">
    <source>
        <dbReference type="RuleBase" id="RU004057"/>
    </source>
</evidence>
<keyword evidence="2" id="KW-1003">Cell membrane</keyword>
<accession>A0AAF0C9J7</accession>
<keyword evidence="3 7" id="KW-0812">Transmembrane</keyword>
<evidence type="ECO:0000259" key="8">
    <source>
        <dbReference type="Pfam" id="PF01618"/>
    </source>
</evidence>
<evidence type="ECO:0000256" key="4">
    <source>
        <dbReference type="ARBA" id="ARBA00022989"/>
    </source>
</evidence>
<feature type="transmembrane region" description="Helical" evidence="7">
    <location>
        <begin position="168"/>
        <end position="189"/>
    </location>
</feature>
<reference evidence="9 10" key="1">
    <citation type="journal article" date="2015" name="Genome Announc.">
        <title>Draft Genome Sequences of Marine Isolates of Thalassomonas viridans and Thalassomonas actiniarum.</title>
        <authorList>
            <person name="Olonade I."/>
            <person name="van Zyl L.J."/>
            <person name="Trindade M."/>
        </authorList>
    </citation>
    <scope>NUCLEOTIDE SEQUENCE [LARGE SCALE GENOMIC DNA]</scope>
    <source>
        <strain evidence="9 10">XOM25</strain>
    </source>
</reference>
<dbReference type="InterPro" id="IPR050790">
    <property type="entry name" value="ExbB/TolQ_transport"/>
</dbReference>
<keyword evidence="6" id="KW-0653">Protein transport</keyword>
<dbReference type="AlphaFoldDB" id="A0AAF0C9J7"/>
<keyword evidence="5 7" id="KW-0472">Membrane</keyword>
<evidence type="ECO:0000256" key="3">
    <source>
        <dbReference type="ARBA" id="ARBA00022692"/>
    </source>
</evidence>
<evidence type="ECO:0000256" key="1">
    <source>
        <dbReference type="ARBA" id="ARBA00004651"/>
    </source>
</evidence>
<feature type="domain" description="MotA/TolQ/ExbB proton channel" evidence="8">
    <location>
        <begin position="134"/>
        <end position="241"/>
    </location>
</feature>
<evidence type="ECO:0000256" key="7">
    <source>
        <dbReference type="SAM" id="Phobius"/>
    </source>
</evidence>
<dbReference type="InterPro" id="IPR002898">
    <property type="entry name" value="MotA_ExbB_proton_chnl"/>
</dbReference>
<reference evidence="9 10" key="2">
    <citation type="journal article" date="2022" name="Mar. Drugs">
        <title>Bioassay-Guided Fractionation Leads to the Detection of Cholic Acid Generated by the Rare Thalassomonas sp.</title>
        <authorList>
            <person name="Pheiffer F."/>
            <person name="Schneider Y.K."/>
            <person name="Hansen E.H."/>
            <person name="Andersen J.H."/>
            <person name="Isaksson J."/>
            <person name="Busche T."/>
            <person name="R C."/>
            <person name="Kalinowski J."/>
            <person name="Zyl L.V."/>
            <person name="Trindade M."/>
        </authorList>
    </citation>
    <scope>NUCLEOTIDE SEQUENCE [LARGE SCALE GENOMIC DNA]</scope>
    <source>
        <strain evidence="9 10">XOM25</strain>
    </source>
</reference>
<comment type="subcellular location">
    <subcellularLocation>
        <location evidence="1">Cell membrane</location>
        <topology evidence="1">Multi-pass membrane protein</topology>
    </subcellularLocation>
    <subcellularLocation>
        <location evidence="6">Membrane</location>
        <topology evidence="6">Multi-pass membrane protein</topology>
    </subcellularLocation>
</comment>
<feature type="transmembrane region" description="Helical" evidence="7">
    <location>
        <begin position="209"/>
        <end position="231"/>
    </location>
</feature>
<sequence length="256" mass="28084">MAKQDTINMNPSLVLSGGIFLAIVTIVHIFYEGIIRPSAEAVIAAYGAAATGNIWVILKDFEQQACISIGLYCCFLMLYKSFRIKHEEPLYTMNFLAEDEDGEKADVEEVLKKLENSAFKDSGAMSTWITCIQRYINTQNVQHASDAISTSIESLAAQLESGNSMIRYVIWAIPSIGFVGTVRGIGAALAQAEEAVAGNISGMVDKLGVAFNSTLVSLVISIILMLLLHLLNNRQDQMVIKTQKTCEKHLLSHLHK</sequence>
<feature type="transmembrane region" description="Helical" evidence="7">
    <location>
        <begin position="12"/>
        <end position="31"/>
    </location>
</feature>
<dbReference type="GO" id="GO:0017038">
    <property type="term" value="P:protein import"/>
    <property type="evidence" value="ECO:0007669"/>
    <property type="project" value="TreeGrafter"/>
</dbReference>
<dbReference type="EMBL" id="CP059733">
    <property type="protein sequence ID" value="WDE05848.1"/>
    <property type="molecule type" value="Genomic_DNA"/>
</dbReference>
<keyword evidence="4 7" id="KW-1133">Transmembrane helix</keyword>
<gene>
    <name evidence="9" type="ORF">SG34_002625</name>
</gene>
<keyword evidence="6" id="KW-0813">Transport</keyword>
<evidence type="ECO:0000313" key="10">
    <source>
        <dbReference type="Proteomes" id="UP000032352"/>
    </source>
</evidence>
<dbReference type="KEGG" id="tvd:SG34_002625"/>
<name>A0AAF0C9J7_9GAMM</name>
<evidence type="ECO:0000313" key="9">
    <source>
        <dbReference type="EMBL" id="WDE05848.1"/>
    </source>
</evidence>
<proteinExistence type="inferred from homology"/>
<comment type="similarity">
    <text evidence="6">Belongs to the exbB/tolQ family.</text>
</comment>
<evidence type="ECO:0000256" key="2">
    <source>
        <dbReference type="ARBA" id="ARBA00022475"/>
    </source>
</evidence>
<dbReference type="Pfam" id="PF01618">
    <property type="entry name" value="MotA_ExbB"/>
    <property type="match status" value="1"/>
</dbReference>